<dbReference type="EMBL" id="VHLL01000002">
    <property type="protein sequence ID" value="MCT8337146.1"/>
    <property type="molecule type" value="Genomic_DNA"/>
</dbReference>
<dbReference type="AlphaFoldDB" id="A0A9E4ZNT2"/>
<organism evidence="2 3">
    <name type="scientific">Methanoculleus formosensis</name>
    <dbReference type="NCBI Taxonomy" id="2590886"/>
    <lineage>
        <taxon>Archaea</taxon>
        <taxon>Methanobacteriati</taxon>
        <taxon>Methanobacteriota</taxon>
        <taxon>Stenosarchaea group</taxon>
        <taxon>Methanomicrobia</taxon>
        <taxon>Methanomicrobiales</taxon>
        <taxon>Methanomicrobiaceae</taxon>
        <taxon>Methanoculleus</taxon>
    </lineage>
</organism>
<reference evidence="2" key="1">
    <citation type="submission" date="2019-06" db="EMBL/GenBank/DDBJ databases">
        <title>Methanoculleus strain from Tamsui River, Taipei, Taiwan.</title>
        <authorList>
            <person name="You Y.-T."/>
            <person name="Chen S.-C."/>
            <person name="Lai S.-J."/>
            <person name="Lee Y.-C."/>
            <person name="Lai M.-C."/>
        </authorList>
    </citation>
    <scope>NUCLEOTIDE SEQUENCE</scope>
    <source>
        <strain evidence="2">Afa-1</strain>
    </source>
</reference>
<evidence type="ECO:0000313" key="3">
    <source>
        <dbReference type="Proteomes" id="UP001065682"/>
    </source>
</evidence>
<evidence type="ECO:0000256" key="1">
    <source>
        <dbReference type="SAM" id="Phobius"/>
    </source>
</evidence>
<keyword evidence="1" id="KW-0812">Transmembrane</keyword>
<feature type="transmembrane region" description="Helical" evidence="1">
    <location>
        <begin position="82"/>
        <end position="106"/>
    </location>
</feature>
<gene>
    <name evidence="2" type="ORF">FKB36_06460</name>
</gene>
<feature type="transmembrane region" description="Helical" evidence="1">
    <location>
        <begin position="112"/>
        <end position="132"/>
    </location>
</feature>
<feature type="transmembrane region" description="Helical" evidence="1">
    <location>
        <begin position="219"/>
        <end position="244"/>
    </location>
</feature>
<name>A0A9E4ZNT2_9EURY</name>
<keyword evidence="1" id="KW-0472">Membrane</keyword>
<accession>A0A9E4ZNT2</accession>
<feature type="transmembrane region" description="Helical" evidence="1">
    <location>
        <begin position="186"/>
        <end position="207"/>
    </location>
</feature>
<dbReference type="RefSeq" id="WP_261597219.1">
    <property type="nucleotide sequence ID" value="NZ_VHLL01000002.1"/>
</dbReference>
<comment type="caution">
    <text evidence="2">The sequence shown here is derived from an EMBL/GenBank/DDBJ whole genome shotgun (WGS) entry which is preliminary data.</text>
</comment>
<keyword evidence="3" id="KW-1185">Reference proteome</keyword>
<sequence>MKIGKRVNIVAVVVVCILFDIVLHLVTNAYSTMPESPSYSMVAELLGTGITVSLWALLSFSGAACVYCRIRDVVPGEGVKKGVRYGSAIALIWLFAMLEGVSLFGNPIINEFVVGLSDAVPVILMAILLSLINAEKGENAAVKPFTLRQKMAAISIFTGIFLIGRYAAYVTGVIQSGYQTSLVYTFFWTLLMGACIGVVCILLGNIGDTLSLERRAAKFGFLIFGVNWATFLLFMPLLFSGYLIDVLSRIIIDTLLVTTGYYLTFCPGIELKPELKP</sequence>
<evidence type="ECO:0000313" key="2">
    <source>
        <dbReference type="EMBL" id="MCT8337146.1"/>
    </source>
</evidence>
<proteinExistence type="predicted"/>
<feature type="transmembrane region" description="Helical" evidence="1">
    <location>
        <begin position="46"/>
        <end position="70"/>
    </location>
</feature>
<keyword evidence="1" id="KW-1133">Transmembrane helix</keyword>
<protein>
    <submittedName>
        <fullName evidence="2">Uncharacterized protein</fullName>
    </submittedName>
</protein>
<dbReference type="Proteomes" id="UP001065682">
    <property type="component" value="Unassembled WGS sequence"/>
</dbReference>
<feature type="transmembrane region" description="Helical" evidence="1">
    <location>
        <begin position="152"/>
        <end position="174"/>
    </location>
</feature>
<feature type="transmembrane region" description="Helical" evidence="1">
    <location>
        <begin position="7"/>
        <end position="26"/>
    </location>
</feature>